<sequence length="717" mass="79401">MPRLFSCGFVICPFCPKVGLCTQTFFNPYFSTRMDKLISSITGNLHIIRRLVSGFIVFAFLAFAVERLPGVDLASHWTTENANNILVGVVFLFSAYLLGSVTENAGNNSLLYVASIFAYAFTYPVRKFRWLPLFFRIIAIVYWWILASWIMVPIIFLRRFAGGNSYQHRLEPHLDGAGKTLFASLSPAVQYGLTHPVSVHSDHANEDILSRCGDRRPAMEALMNRQSDVAAVFSASLIGFLVYFSVSLYTSNFNEVPIFEPPKESNESSESEDPAGAESEGSVVEVVPESEDEPIIVLPEENESPPVILENSGEIVIEDPVLIEEPVIIVEEVSSFPTLWTPFVVAAFLPVIMLMSYALLSFRKNASINLVQTAANANGIKPQGHIASRLMYVKRRKSKATKFVSRAFWLAFLVALPIEWLRWNLADIPVGEREFYHLLPTLPDSFRVLSDNTAHYIIGKLYWAAVMAATLFVYLAVFAPTFGTESSPNLRSRLTATLLFTAVYFLINLGIGAIPRGISIPSWGISAVVAARHSLGFVLGGYIAFLSLSDARPLAKQTDRFARHVPVLVRLALAAFAIEYAIRQGAQLTTPLFNNFYWVSPVPALREAAYFGGISGALIIVFGPSRKIIAHRLIWLTGALLWLCAAVLAFTEPTWSNFDLGDVLGNSHGVNLHLPDFMRLNFGWIIVTTIGTLILARIVHYALPAYARTPASENGDT</sequence>
<accession>A0A4R1NJJ1</accession>
<organism evidence="3 4">
    <name type="scientific">Shimia isoporae</name>
    <dbReference type="NCBI Taxonomy" id="647720"/>
    <lineage>
        <taxon>Bacteria</taxon>
        <taxon>Pseudomonadati</taxon>
        <taxon>Pseudomonadota</taxon>
        <taxon>Alphaproteobacteria</taxon>
        <taxon>Rhodobacterales</taxon>
        <taxon>Roseobacteraceae</taxon>
    </lineage>
</organism>
<feature type="compositionally biased region" description="Low complexity" evidence="1">
    <location>
        <begin position="276"/>
        <end position="287"/>
    </location>
</feature>
<name>A0A4R1NJJ1_9RHOB</name>
<keyword evidence="2" id="KW-0812">Transmembrane</keyword>
<feature type="transmembrane region" description="Helical" evidence="2">
    <location>
        <begin position="45"/>
        <end position="65"/>
    </location>
</feature>
<feature type="transmembrane region" description="Helical" evidence="2">
    <location>
        <begin position="520"/>
        <end position="545"/>
    </location>
</feature>
<evidence type="ECO:0000256" key="2">
    <source>
        <dbReference type="SAM" id="Phobius"/>
    </source>
</evidence>
<evidence type="ECO:0000256" key="1">
    <source>
        <dbReference type="SAM" id="MobiDB-lite"/>
    </source>
</evidence>
<dbReference type="EMBL" id="SMGR01000001">
    <property type="protein sequence ID" value="TCL08185.1"/>
    <property type="molecule type" value="Genomic_DNA"/>
</dbReference>
<gene>
    <name evidence="3" type="ORF">BXY66_0218</name>
</gene>
<proteinExistence type="predicted"/>
<keyword evidence="4" id="KW-1185">Reference proteome</keyword>
<feature type="transmembrane region" description="Helical" evidence="2">
    <location>
        <begin position="633"/>
        <end position="651"/>
    </location>
</feature>
<evidence type="ECO:0000313" key="4">
    <source>
        <dbReference type="Proteomes" id="UP000295673"/>
    </source>
</evidence>
<comment type="caution">
    <text evidence="3">The sequence shown here is derived from an EMBL/GenBank/DDBJ whole genome shotgun (WGS) entry which is preliminary data.</text>
</comment>
<dbReference type="Proteomes" id="UP000295673">
    <property type="component" value="Unassembled WGS sequence"/>
</dbReference>
<evidence type="ECO:0000313" key="3">
    <source>
        <dbReference type="EMBL" id="TCL08185.1"/>
    </source>
</evidence>
<feature type="transmembrane region" description="Helical" evidence="2">
    <location>
        <begin position="461"/>
        <end position="482"/>
    </location>
</feature>
<protein>
    <submittedName>
        <fullName evidence="3">Uncharacterized protein</fullName>
    </submittedName>
</protein>
<feature type="transmembrane region" description="Helical" evidence="2">
    <location>
        <begin position="133"/>
        <end position="157"/>
    </location>
</feature>
<feature type="transmembrane region" description="Helical" evidence="2">
    <location>
        <begin position="494"/>
        <end position="514"/>
    </location>
</feature>
<keyword evidence="2" id="KW-1133">Transmembrane helix</keyword>
<keyword evidence="2" id="KW-0472">Membrane</keyword>
<feature type="transmembrane region" description="Helical" evidence="2">
    <location>
        <begin position="682"/>
        <end position="703"/>
    </location>
</feature>
<reference evidence="3 4" key="1">
    <citation type="submission" date="2019-03" db="EMBL/GenBank/DDBJ databases">
        <title>Genomic Encyclopedia of Archaeal and Bacterial Type Strains, Phase II (KMG-II): from individual species to whole genera.</title>
        <authorList>
            <person name="Goeker M."/>
        </authorList>
    </citation>
    <scope>NUCLEOTIDE SEQUENCE [LARGE SCALE GENOMIC DNA]</scope>
    <source>
        <strain evidence="3 4">DSM 26433</strain>
    </source>
</reference>
<dbReference type="AlphaFoldDB" id="A0A4R1NJJ1"/>
<feature type="transmembrane region" description="Helical" evidence="2">
    <location>
        <begin position="602"/>
        <end position="621"/>
    </location>
</feature>
<feature type="region of interest" description="Disordered" evidence="1">
    <location>
        <begin position="260"/>
        <end position="289"/>
    </location>
</feature>
<feature type="transmembrane region" description="Helical" evidence="2">
    <location>
        <begin position="85"/>
        <end position="102"/>
    </location>
</feature>
<feature type="transmembrane region" description="Helical" evidence="2">
    <location>
        <begin position="403"/>
        <end position="423"/>
    </location>
</feature>
<feature type="transmembrane region" description="Helical" evidence="2">
    <location>
        <begin position="229"/>
        <end position="249"/>
    </location>
</feature>
<feature type="transmembrane region" description="Helical" evidence="2">
    <location>
        <begin position="565"/>
        <end position="582"/>
    </location>
</feature>
<feature type="transmembrane region" description="Helical" evidence="2">
    <location>
        <begin position="339"/>
        <end position="360"/>
    </location>
</feature>